<dbReference type="EMBL" id="RSED01000007">
    <property type="protein sequence ID" value="RRS04341.1"/>
    <property type="molecule type" value="Genomic_DNA"/>
</dbReference>
<gene>
    <name evidence="3" type="ORF">EIP75_10635</name>
</gene>
<name>A0A426VBY0_9BURK</name>
<dbReference type="RefSeq" id="WP_125243249.1">
    <property type="nucleotide sequence ID" value="NZ_RSED01000007.1"/>
</dbReference>
<accession>A0A426VBY0</accession>
<keyword evidence="3" id="KW-0012">Acyltransferase</keyword>
<dbReference type="AlphaFoldDB" id="A0A426VBY0"/>
<dbReference type="PANTHER" id="PTHR23416:SF23">
    <property type="entry name" value="ACETYLTRANSFERASE C18B11.09C-RELATED"/>
    <property type="match status" value="1"/>
</dbReference>
<evidence type="ECO:0000313" key="4">
    <source>
        <dbReference type="Proteomes" id="UP000269265"/>
    </source>
</evidence>
<comment type="caution">
    <text evidence="3">The sequence shown here is derived from an EMBL/GenBank/DDBJ whole genome shotgun (WGS) entry which is preliminary data.</text>
</comment>
<dbReference type="CDD" id="cd04647">
    <property type="entry name" value="LbH_MAT_like"/>
    <property type="match status" value="1"/>
</dbReference>
<dbReference type="InterPro" id="IPR011004">
    <property type="entry name" value="Trimer_LpxA-like_sf"/>
</dbReference>
<dbReference type="OrthoDB" id="9815592at2"/>
<protein>
    <submittedName>
        <fullName evidence="3">Acyltransferase</fullName>
    </submittedName>
</protein>
<sequence length="194" mass="20935">MSQRIHRLIEMALALSFNRRLTLFKGARLFGRVRKSAESRVTLGPHARVDGLDVHGRGTLRLGARVEVKNLSIDFGLSDGMVDIADDVYMADGAKLIVFGRLSIGPGSIFGPDVVVVDTVHRHGVGVLLRTSGVDVRDVSIGSNCWIGARVSIMPGVRVHDDVVVGAGSVVTRDCSRHHVYAGVPAKMIKPYES</sequence>
<evidence type="ECO:0000256" key="2">
    <source>
        <dbReference type="ARBA" id="ARBA00022679"/>
    </source>
</evidence>
<proteinExistence type="inferred from homology"/>
<dbReference type="PANTHER" id="PTHR23416">
    <property type="entry name" value="SIALIC ACID SYNTHASE-RELATED"/>
    <property type="match status" value="1"/>
</dbReference>
<dbReference type="Gene3D" id="2.160.10.10">
    <property type="entry name" value="Hexapeptide repeat proteins"/>
    <property type="match status" value="1"/>
</dbReference>
<evidence type="ECO:0000313" key="3">
    <source>
        <dbReference type="EMBL" id="RRS04341.1"/>
    </source>
</evidence>
<dbReference type="SUPFAM" id="SSF51161">
    <property type="entry name" value="Trimeric LpxA-like enzymes"/>
    <property type="match status" value="1"/>
</dbReference>
<dbReference type="Proteomes" id="UP000269265">
    <property type="component" value="Unassembled WGS sequence"/>
</dbReference>
<keyword evidence="4" id="KW-1185">Reference proteome</keyword>
<organism evidence="3 4">
    <name type="scientific">Aquabacterium soli</name>
    <dbReference type="NCBI Taxonomy" id="2493092"/>
    <lineage>
        <taxon>Bacteria</taxon>
        <taxon>Pseudomonadati</taxon>
        <taxon>Pseudomonadota</taxon>
        <taxon>Betaproteobacteria</taxon>
        <taxon>Burkholderiales</taxon>
        <taxon>Aquabacterium</taxon>
    </lineage>
</organism>
<dbReference type="InterPro" id="IPR001451">
    <property type="entry name" value="Hexapep"/>
</dbReference>
<evidence type="ECO:0000256" key="1">
    <source>
        <dbReference type="ARBA" id="ARBA00007274"/>
    </source>
</evidence>
<comment type="similarity">
    <text evidence="1">Belongs to the transferase hexapeptide repeat family.</text>
</comment>
<dbReference type="GO" id="GO:0008374">
    <property type="term" value="F:O-acyltransferase activity"/>
    <property type="evidence" value="ECO:0007669"/>
    <property type="project" value="TreeGrafter"/>
</dbReference>
<dbReference type="Pfam" id="PF00132">
    <property type="entry name" value="Hexapep"/>
    <property type="match status" value="1"/>
</dbReference>
<dbReference type="GO" id="GO:0005829">
    <property type="term" value="C:cytosol"/>
    <property type="evidence" value="ECO:0007669"/>
    <property type="project" value="TreeGrafter"/>
</dbReference>
<dbReference type="InterPro" id="IPR051159">
    <property type="entry name" value="Hexapeptide_acetyltransf"/>
</dbReference>
<reference evidence="3 4" key="1">
    <citation type="submission" date="2018-12" db="EMBL/GenBank/DDBJ databases">
        <title>The whole draft genome of Aquabacterium sp. SJQ9.</title>
        <authorList>
            <person name="Sun L."/>
            <person name="Gao X."/>
            <person name="Chen W."/>
            <person name="Huang K."/>
        </authorList>
    </citation>
    <scope>NUCLEOTIDE SEQUENCE [LARGE SCALE GENOMIC DNA]</scope>
    <source>
        <strain evidence="3 4">SJQ9</strain>
    </source>
</reference>
<keyword evidence="2 3" id="KW-0808">Transferase</keyword>